<dbReference type="PRINTS" id="PR00344">
    <property type="entry name" value="BCTRLSENSOR"/>
</dbReference>
<dbReference type="EC" id="2.7.13.3" evidence="2"/>
<dbReference type="Gene3D" id="1.10.287.130">
    <property type="match status" value="1"/>
</dbReference>
<accession>A0ABU0YKY1</accession>
<evidence type="ECO:0000313" key="8">
    <source>
        <dbReference type="EMBL" id="MDQ7248394.1"/>
    </source>
</evidence>
<evidence type="ECO:0000256" key="1">
    <source>
        <dbReference type="ARBA" id="ARBA00000085"/>
    </source>
</evidence>
<dbReference type="EMBL" id="JAUYVI010000004">
    <property type="protein sequence ID" value="MDQ7248394.1"/>
    <property type="molecule type" value="Genomic_DNA"/>
</dbReference>
<keyword evidence="3" id="KW-0597">Phosphoprotein</keyword>
<feature type="domain" description="Histidine kinase" evidence="7">
    <location>
        <begin position="231"/>
        <end position="452"/>
    </location>
</feature>
<dbReference type="InterPro" id="IPR036097">
    <property type="entry name" value="HisK_dim/P_sf"/>
</dbReference>
<dbReference type="InterPro" id="IPR036890">
    <property type="entry name" value="HATPase_C_sf"/>
</dbReference>
<evidence type="ECO:0000256" key="5">
    <source>
        <dbReference type="ARBA" id="ARBA00022777"/>
    </source>
</evidence>
<keyword evidence="5" id="KW-0418">Kinase</keyword>
<dbReference type="CDD" id="cd00075">
    <property type="entry name" value="HATPase"/>
    <property type="match status" value="1"/>
</dbReference>
<keyword evidence="6" id="KW-0902">Two-component regulatory system</keyword>
<comment type="caution">
    <text evidence="8">The sequence shown here is derived from an EMBL/GenBank/DDBJ whole genome shotgun (WGS) entry which is preliminary data.</text>
</comment>
<dbReference type="PANTHER" id="PTHR43711:SF26">
    <property type="entry name" value="SENSOR HISTIDINE KINASE RCSC"/>
    <property type="match status" value="1"/>
</dbReference>
<dbReference type="InterPro" id="IPR050736">
    <property type="entry name" value="Sensor_HK_Regulatory"/>
</dbReference>
<evidence type="ECO:0000256" key="2">
    <source>
        <dbReference type="ARBA" id="ARBA00012438"/>
    </source>
</evidence>
<protein>
    <recommendedName>
        <fullName evidence="2">histidine kinase</fullName>
        <ecNumber evidence="2">2.7.13.3</ecNumber>
    </recommendedName>
</protein>
<dbReference type="Proteomes" id="UP001230156">
    <property type="component" value="Unassembled WGS sequence"/>
</dbReference>
<dbReference type="CDD" id="cd00082">
    <property type="entry name" value="HisKA"/>
    <property type="match status" value="1"/>
</dbReference>
<dbReference type="InterPro" id="IPR003661">
    <property type="entry name" value="HisK_dim/P_dom"/>
</dbReference>
<dbReference type="Pfam" id="PF02518">
    <property type="entry name" value="HATPase_c"/>
    <property type="match status" value="1"/>
</dbReference>
<comment type="catalytic activity">
    <reaction evidence="1">
        <text>ATP + protein L-histidine = ADP + protein N-phospho-L-histidine.</text>
        <dbReference type="EC" id="2.7.13.3"/>
    </reaction>
</comment>
<sequence>MQTPRAIRNWRRLFIVGLVLLAALVLWSAKELAVTVDTLRANELDNVGWNASQLEVQLVKLQHLLAEAKAGNPQRLLLQRRWDNLLSRVDPLDAAITPDLRASQPDFAPTFEQVKADIAEMSAYVRVRNGNLVQSVDVLEGPATALAVPIRRLAVMGDQYWGQLTERRRGALVDKIQSLALALGGLLLLLCANQIVIVVQRHRLGTMAVELKAALRAADQANMAKTNFLARMSHELRTPLNAIIGFAEVMQKEMFGPLGHPRYRDYSIGILASGHNLLGLVDSVLDVSRIEIGSVPVTRELVALDEMARSCVAAIQGGARNGAVEVANMVPEDLPPLRVDPAHLRKILLQLLDNAVKFGPNGGHVELGARRCDAGRLEIWVKDDGPGIRPEDLRNVLTPFNQVRNHLVFHHEGLGLGLPIAKSLTELNGGEFELTSAPGRGTEAKLRFDTAA</sequence>
<evidence type="ECO:0000313" key="9">
    <source>
        <dbReference type="Proteomes" id="UP001230156"/>
    </source>
</evidence>
<proteinExistence type="predicted"/>
<dbReference type="Pfam" id="PF00512">
    <property type="entry name" value="HisKA"/>
    <property type="match status" value="1"/>
</dbReference>
<dbReference type="PROSITE" id="PS50109">
    <property type="entry name" value="HIS_KIN"/>
    <property type="match status" value="1"/>
</dbReference>
<gene>
    <name evidence="8" type="ORF">Q8A70_11990</name>
</gene>
<keyword evidence="4" id="KW-0808">Transferase</keyword>
<name>A0ABU0YKY1_9PROT</name>
<dbReference type="InterPro" id="IPR004358">
    <property type="entry name" value="Sig_transdc_His_kin-like_C"/>
</dbReference>
<dbReference type="RefSeq" id="WP_379955877.1">
    <property type="nucleotide sequence ID" value="NZ_JAUYVI010000004.1"/>
</dbReference>
<dbReference type="SMART" id="SM00388">
    <property type="entry name" value="HisKA"/>
    <property type="match status" value="1"/>
</dbReference>
<evidence type="ECO:0000256" key="6">
    <source>
        <dbReference type="ARBA" id="ARBA00023012"/>
    </source>
</evidence>
<dbReference type="SUPFAM" id="SSF47384">
    <property type="entry name" value="Homodimeric domain of signal transducing histidine kinase"/>
    <property type="match status" value="1"/>
</dbReference>
<evidence type="ECO:0000259" key="7">
    <source>
        <dbReference type="PROSITE" id="PS50109"/>
    </source>
</evidence>
<dbReference type="Gene3D" id="3.30.565.10">
    <property type="entry name" value="Histidine kinase-like ATPase, C-terminal domain"/>
    <property type="match status" value="1"/>
</dbReference>
<dbReference type="GO" id="GO:0005524">
    <property type="term" value="F:ATP binding"/>
    <property type="evidence" value="ECO:0007669"/>
    <property type="project" value="UniProtKB-KW"/>
</dbReference>
<keyword evidence="9" id="KW-1185">Reference proteome</keyword>
<keyword evidence="8" id="KW-0547">Nucleotide-binding</keyword>
<dbReference type="InterPro" id="IPR005467">
    <property type="entry name" value="His_kinase_dom"/>
</dbReference>
<evidence type="ECO:0000256" key="3">
    <source>
        <dbReference type="ARBA" id="ARBA00022553"/>
    </source>
</evidence>
<dbReference type="SMART" id="SM00387">
    <property type="entry name" value="HATPase_c"/>
    <property type="match status" value="1"/>
</dbReference>
<keyword evidence="8" id="KW-0067">ATP-binding</keyword>
<organism evidence="8 9">
    <name type="scientific">Dongia sedimenti</name>
    <dbReference type="NCBI Taxonomy" id="3064282"/>
    <lineage>
        <taxon>Bacteria</taxon>
        <taxon>Pseudomonadati</taxon>
        <taxon>Pseudomonadota</taxon>
        <taxon>Alphaproteobacteria</taxon>
        <taxon>Rhodospirillales</taxon>
        <taxon>Dongiaceae</taxon>
        <taxon>Dongia</taxon>
    </lineage>
</organism>
<dbReference type="SUPFAM" id="SSF55874">
    <property type="entry name" value="ATPase domain of HSP90 chaperone/DNA topoisomerase II/histidine kinase"/>
    <property type="match status" value="1"/>
</dbReference>
<dbReference type="PANTHER" id="PTHR43711">
    <property type="entry name" value="TWO-COMPONENT HISTIDINE KINASE"/>
    <property type="match status" value="1"/>
</dbReference>
<dbReference type="InterPro" id="IPR003594">
    <property type="entry name" value="HATPase_dom"/>
</dbReference>
<evidence type="ECO:0000256" key="4">
    <source>
        <dbReference type="ARBA" id="ARBA00022679"/>
    </source>
</evidence>
<reference evidence="9" key="1">
    <citation type="submission" date="2023-08" db="EMBL/GenBank/DDBJ databases">
        <title>Rhodospirillaceae gen. nov., a novel taxon isolated from the Yangtze River Yuezi River estuary sludge.</title>
        <authorList>
            <person name="Ruan L."/>
        </authorList>
    </citation>
    <scope>NUCLEOTIDE SEQUENCE [LARGE SCALE GENOMIC DNA]</scope>
    <source>
        <strain evidence="9">R-7</strain>
    </source>
</reference>